<dbReference type="PANTHER" id="PTHR33678">
    <property type="entry name" value="BLL1576 PROTEIN"/>
    <property type="match status" value="1"/>
</dbReference>
<dbReference type="RefSeq" id="WP_227352353.1">
    <property type="nucleotide sequence ID" value="NZ_JAJDKX010000092.1"/>
</dbReference>
<feature type="domain" description="Transposase IS66 central" evidence="1">
    <location>
        <begin position="2"/>
        <end position="108"/>
    </location>
</feature>
<dbReference type="PANTHER" id="PTHR33678:SF1">
    <property type="entry name" value="BLL1576 PROTEIN"/>
    <property type="match status" value="1"/>
</dbReference>
<dbReference type="Pfam" id="PF13817">
    <property type="entry name" value="DDE_Tnp_IS66_C"/>
    <property type="match status" value="1"/>
</dbReference>
<proteinExistence type="predicted"/>
<protein>
    <submittedName>
        <fullName evidence="3">Transposase</fullName>
    </submittedName>
</protein>
<name>A0AAP2XQQ4_9FIRM</name>
<dbReference type="InterPro" id="IPR052344">
    <property type="entry name" value="Transposase-related"/>
</dbReference>
<dbReference type="InterPro" id="IPR004291">
    <property type="entry name" value="Transposase_IS66_central"/>
</dbReference>
<reference evidence="3" key="1">
    <citation type="submission" date="2022-06" db="EMBL/GenBank/DDBJ databases">
        <title>Isolation of gut microbiota from human fecal samples.</title>
        <authorList>
            <person name="Pamer E.G."/>
            <person name="Barat B."/>
            <person name="Waligurski E."/>
            <person name="Medina S."/>
            <person name="Paddock L."/>
            <person name="Mostad J."/>
        </authorList>
    </citation>
    <scope>NUCLEOTIDE SEQUENCE</scope>
    <source>
        <strain evidence="3">DFI.6.24</strain>
    </source>
</reference>
<dbReference type="InterPro" id="IPR039552">
    <property type="entry name" value="IS66_C"/>
</dbReference>
<feature type="non-terminal residue" evidence="3">
    <location>
        <position position="1"/>
    </location>
</feature>
<evidence type="ECO:0000259" key="2">
    <source>
        <dbReference type="Pfam" id="PF13817"/>
    </source>
</evidence>
<gene>
    <name evidence="3" type="ORF">NE542_15635</name>
</gene>
<feature type="domain" description="Transposase IS66 C-terminal" evidence="2">
    <location>
        <begin position="115"/>
        <end position="154"/>
    </location>
</feature>
<accession>A0AAP2XQQ4</accession>
<dbReference type="Pfam" id="PF03050">
    <property type="entry name" value="DDE_Tnp_IS66"/>
    <property type="match status" value="1"/>
</dbReference>
<dbReference type="EMBL" id="JANGBO010000044">
    <property type="protein sequence ID" value="MCQ5063241.1"/>
    <property type="molecule type" value="Genomic_DNA"/>
</dbReference>
<evidence type="ECO:0000313" key="4">
    <source>
        <dbReference type="Proteomes" id="UP001204814"/>
    </source>
</evidence>
<dbReference type="AlphaFoldDB" id="A0AAP2XQQ4"/>
<evidence type="ECO:0000259" key="1">
    <source>
        <dbReference type="Pfam" id="PF03050"/>
    </source>
</evidence>
<dbReference type="Proteomes" id="UP001204814">
    <property type="component" value="Unassembled WGS sequence"/>
</dbReference>
<organism evidence="3 4">
    <name type="scientific">Faecalibacillus intestinalis</name>
    <dbReference type="NCBI Taxonomy" id="1982626"/>
    <lineage>
        <taxon>Bacteria</taxon>
        <taxon>Bacillati</taxon>
        <taxon>Bacillota</taxon>
        <taxon>Erysipelotrichia</taxon>
        <taxon>Erysipelotrichales</taxon>
        <taxon>Coprobacillaceae</taxon>
        <taxon>Faecalibacillus</taxon>
    </lineage>
</organism>
<sequence length="165" mass="19374">LDELFRLEKVYNKKYKNDYDQILKARLKDSLPVYNEFYEKVKEIYPYAVKKTHLYESLTYAINNEKYLSYFLEDGRVELSNNVAERCIKDFVIGRSNFLFSNSVLGAQASGSAYSIVVSAKLNNLKPYDYIEYILNQMKGQKLTDELLEAIMPWSTTLPKELYKK</sequence>
<evidence type="ECO:0000313" key="3">
    <source>
        <dbReference type="EMBL" id="MCQ5063241.1"/>
    </source>
</evidence>
<comment type="caution">
    <text evidence="3">The sequence shown here is derived from an EMBL/GenBank/DDBJ whole genome shotgun (WGS) entry which is preliminary data.</text>
</comment>